<feature type="transmembrane region" description="Helical" evidence="1">
    <location>
        <begin position="51"/>
        <end position="68"/>
    </location>
</feature>
<keyword evidence="1" id="KW-0812">Transmembrane</keyword>
<evidence type="ECO:0008006" key="4">
    <source>
        <dbReference type="Google" id="ProtNLM"/>
    </source>
</evidence>
<protein>
    <recommendedName>
        <fullName evidence="4">Transmembrane protein</fullName>
    </recommendedName>
</protein>
<evidence type="ECO:0000256" key="1">
    <source>
        <dbReference type="SAM" id="Phobius"/>
    </source>
</evidence>
<proteinExistence type="predicted"/>
<dbReference type="Proteomes" id="UP000091820">
    <property type="component" value="Unassembled WGS sequence"/>
</dbReference>
<sequence length="115" mass="13215">MSVKVRPCDGKRKLRTHTFIHHAKSKRLFVATFTSSCNSADGDNDWRMRNGLAKIITGFFFFITLYVYKHQQQQPQQLHNIKLASKGTVNSNLTHDNCNPPKSACLILSIYYIKN</sequence>
<dbReference type="VEuPathDB" id="VectorBase:GBRI009596"/>
<dbReference type="EnsemblMetazoa" id="GBRI009596-RA">
    <property type="protein sequence ID" value="GBRI009596-PA"/>
    <property type="gene ID" value="GBRI009596"/>
</dbReference>
<accession>A0A1A9W809</accession>
<keyword evidence="1" id="KW-0472">Membrane</keyword>
<evidence type="ECO:0000313" key="3">
    <source>
        <dbReference type="Proteomes" id="UP000091820"/>
    </source>
</evidence>
<reference evidence="2" key="2">
    <citation type="submission" date="2020-05" db="UniProtKB">
        <authorList>
            <consortium name="EnsemblMetazoa"/>
        </authorList>
    </citation>
    <scope>IDENTIFICATION</scope>
    <source>
        <strain evidence="2">IAEA</strain>
    </source>
</reference>
<keyword evidence="3" id="KW-1185">Reference proteome</keyword>
<evidence type="ECO:0000313" key="2">
    <source>
        <dbReference type="EnsemblMetazoa" id="GBRI009596-PA"/>
    </source>
</evidence>
<reference evidence="3" key="1">
    <citation type="submission" date="2014-03" db="EMBL/GenBank/DDBJ databases">
        <authorList>
            <person name="Aksoy S."/>
            <person name="Warren W."/>
            <person name="Wilson R.K."/>
        </authorList>
    </citation>
    <scope>NUCLEOTIDE SEQUENCE [LARGE SCALE GENOMIC DNA]</scope>
    <source>
        <strain evidence="3">IAEA</strain>
    </source>
</reference>
<dbReference type="AlphaFoldDB" id="A0A1A9W809"/>
<organism evidence="2 3">
    <name type="scientific">Glossina brevipalpis</name>
    <dbReference type="NCBI Taxonomy" id="37001"/>
    <lineage>
        <taxon>Eukaryota</taxon>
        <taxon>Metazoa</taxon>
        <taxon>Ecdysozoa</taxon>
        <taxon>Arthropoda</taxon>
        <taxon>Hexapoda</taxon>
        <taxon>Insecta</taxon>
        <taxon>Pterygota</taxon>
        <taxon>Neoptera</taxon>
        <taxon>Endopterygota</taxon>
        <taxon>Diptera</taxon>
        <taxon>Brachycera</taxon>
        <taxon>Muscomorpha</taxon>
        <taxon>Hippoboscoidea</taxon>
        <taxon>Glossinidae</taxon>
        <taxon>Glossina</taxon>
    </lineage>
</organism>
<name>A0A1A9W809_9MUSC</name>
<keyword evidence="1" id="KW-1133">Transmembrane helix</keyword>